<gene>
    <name evidence="1" type="ORF">TTEB3V08_LOCUS768</name>
</gene>
<protein>
    <submittedName>
        <fullName evidence="1">Uncharacterized protein</fullName>
    </submittedName>
</protein>
<organism evidence="1">
    <name type="scientific">Timema tahoe</name>
    <dbReference type="NCBI Taxonomy" id="61484"/>
    <lineage>
        <taxon>Eukaryota</taxon>
        <taxon>Metazoa</taxon>
        <taxon>Ecdysozoa</taxon>
        <taxon>Arthropoda</taxon>
        <taxon>Hexapoda</taxon>
        <taxon>Insecta</taxon>
        <taxon>Pterygota</taxon>
        <taxon>Neoptera</taxon>
        <taxon>Polyneoptera</taxon>
        <taxon>Phasmatodea</taxon>
        <taxon>Timematodea</taxon>
        <taxon>Timematoidea</taxon>
        <taxon>Timematidae</taxon>
        <taxon>Timema</taxon>
    </lineage>
</organism>
<sequence>MKNAIESKRQDMPARLASATSIRRTSFRSLLCGQFLLGDCDWRPVCASSVSTLHLLREQRGRRRTTEKTRIVGNIVLCVCDSPPHVCGRSESRRGDPTLALWLEIDLPQFCMNLSNINSHSESGTLRYVRALVSPCVLVRVRHTQSESGTLRYVRALVSPCVLVRVKHTQVLNVGQNDTRSGMVMHDTNEN</sequence>
<evidence type="ECO:0000313" key="1">
    <source>
        <dbReference type="EMBL" id="CAD7452591.1"/>
    </source>
</evidence>
<proteinExistence type="predicted"/>
<dbReference type="EMBL" id="OE000135">
    <property type="protein sequence ID" value="CAD7452591.1"/>
    <property type="molecule type" value="Genomic_DNA"/>
</dbReference>
<reference evidence="1" key="1">
    <citation type="submission" date="2020-11" db="EMBL/GenBank/DDBJ databases">
        <authorList>
            <person name="Tran Van P."/>
        </authorList>
    </citation>
    <scope>NUCLEOTIDE SEQUENCE</scope>
</reference>
<dbReference type="AlphaFoldDB" id="A0A7R9FGB4"/>
<accession>A0A7R9FGB4</accession>
<name>A0A7R9FGB4_9NEOP</name>